<dbReference type="SUPFAM" id="SSF50249">
    <property type="entry name" value="Nucleic acid-binding proteins"/>
    <property type="match status" value="2"/>
</dbReference>
<dbReference type="CDD" id="cd04458">
    <property type="entry name" value="CSP_CDS"/>
    <property type="match status" value="2"/>
</dbReference>
<comment type="subcellular location">
    <subcellularLocation>
        <location evidence="1">Cytoplasm</location>
    </subcellularLocation>
</comment>
<evidence type="ECO:0000256" key="1">
    <source>
        <dbReference type="RuleBase" id="RU000408"/>
    </source>
</evidence>
<evidence type="ECO:0000259" key="3">
    <source>
        <dbReference type="PROSITE" id="PS51857"/>
    </source>
</evidence>
<dbReference type="Gene3D" id="2.40.50.140">
    <property type="entry name" value="Nucleic acid-binding proteins"/>
    <property type="match status" value="2"/>
</dbReference>
<feature type="compositionally biased region" description="Low complexity" evidence="2">
    <location>
        <begin position="90"/>
        <end position="101"/>
    </location>
</feature>
<reference evidence="5" key="1">
    <citation type="journal article" date="2019" name="Int. J. Syst. Evol. Microbiol.">
        <title>The Global Catalogue of Microorganisms (GCM) 10K type strain sequencing project: providing services to taxonomists for standard genome sequencing and annotation.</title>
        <authorList>
            <consortium name="The Broad Institute Genomics Platform"/>
            <consortium name="The Broad Institute Genome Sequencing Center for Infectious Disease"/>
            <person name="Wu L."/>
            <person name="Ma J."/>
        </authorList>
    </citation>
    <scope>NUCLEOTIDE SEQUENCE [LARGE SCALE GENOMIC DNA]</scope>
    <source>
        <strain evidence="5">NBRC 112502</strain>
    </source>
</reference>
<comment type="caution">
    <text evidence="4">The sequence shown here is derived from an EMBL/GenBank/DDBJ whole genome shotgun (WGS) entry which is preliminary data.</text>
</comment>
<feature type="domain" description="CSD" evidence="3">
    <location>
        <begin position="1"/>
        <end position="64"/>
    </location>
</feature>
<dbReference type="InterPro" id="IPR011129">
    <property type="entry name" value="CSD"/>
</dbReference>
<feature type="domain" description="CSD" evidence="3">
    <location>
        <begin position="107"/>
        <end position="172"/>
    </location>
</feature>
<gene>
    <name evidence="4" type="primary">cspD</name>
    <name evidence="4" type="ORF">GCM10010909_13570</name>
</gene>
<keyword evidence="4" id="KW-0238">DNA-binding</keyword>
<sequence length="173" mass="17888">MKWYNSEKGFGFVEMADGSGDVFLHANSLQNAGFQAVTPGSILQVRVGQGQKGRQVDQVISVTEGTGEAPGGRGGFGGGGDRGGFDRPRPAAGPRAPRQQASGPAVEMTGIVKWYNATKGFGFISPQSGGKDVFVHATALEQAGLPPLQEGQSVRMNVVQGAKGPEVSSISVD</sequence>
<dbReference type="Pfam" id="PF00313">
    <property type="entry name" value="CSD"/>
    <property type="match status" value="2"/>
</dbReference>
<evidence type="ECO:0000256" key="2">
    <source>
        <dbReference type="SAM" id="MobiDB-lite"/>
    </source>
</evidence>
<dbReference type="InterPro" id="IPR050181">
    <property type="entry name" value="Cold_shock_domain"/>
</dbReference>
<dbReference type="EMBL" id="BSOS01000033">
    <property type="protein sequence ID" value="GLR66677.1"/>
    <property type="molecule type" value="Genomic_DNA"/>
</dbReference>
<dbReference type="PROSITE" id="PS51857">
    <property type="entry name" value="CSD_2"/>
    <property type="match status" value="2"/>
</dbReference>
<feature type="compositionally biased region" description="Gly residues" evidence="2">
    <location>
        <begin position="68"/>
        <end position="82"/>
    </location>
</feature>
<dbReference type="InterPro" id="IPR002059">
    <property type="entry name" value="CSP_DNA-bd"/>
</dbReference>
<name>A0ABQ6A4U4_9PROT</name>
<dbReference type="SMART" id="SM00357">
    <property type="entry name" value="CSP"/>
    <property type="match status" value="2"/>
</dbReference>
<organism evidence="4 5">
    <name type="scientific">Acidocella aquatica</name>
    <dbReference type="NCBI Taxonomy" id="1922313"/>
    <lineage>
        <taxon>Bacteria</taxon>
        <taxon>Pseudomonadati</taxon>
        <taxon>Pseudomonadota</taxon>
        <taxon>Alphaproteobacteria</taxon>
        <taxon>Acetobacterales</taxon>
        <taxon>Acidocellaceae</taxon>
        <taxon>Acidocella</taxon>
    </lineage>
</organism>
<dbReference type="InterPro" id="IPR012340">
    <property type="entry name" value="NA-bd_OB-fold"/>
</dbReference>
<keyword evidence="5" id="KW-1185">Reference proteome</keyword>
<proteinExistence type="predicted"/>
<dbReference type="GO" id="GO:0003677">
    <property type="term" value="F:DNA binding"/>
    <property type="evidence" value="ECO:0007669"/>
    <property type="project" value="UniProtKB-KW"/>
</dbReference>
<evidence type="ECO:0000313" key="5">
    <source>
        <dbReference type="Proteomes" id="UP001156641"/>
    </source>
</evidence>
<feature type="region of interest" description="Disordered" evidence="2">
    <location>
        <begin position="63"/>
        <end position="104"/>
    </location>
</feature>
<dbReference type="PANTHER" id="PTHR11544">
    <property type="entry name" value="COLD SHOCK DOMAIN CONTAINING PROTEINS"/>
    <property type="match status" value="1"/>
</dbReference>
<dbReference type="PROSITE" id="PS00352">
    <property type="entry name" value="CSD_1"/>
    <property type="match status" value="1"/>
</dbReference>
<dbReference type="RefSeq" id="WP_348522670.1">
    <property type="nucleotide sequence ID" value="NZ_BSOS01000033.1"/>
</dbReference>
<protein>
    <submittedName>
        <fullName evidence="4">DNA-binding protein</fullName>
    </submittedName>
</protein>
<dbReference type="Proteomes" id="UP001156641">
    <property type="component" value="Unassembled WGS sequence"/>
</dbReference>
<dbReference type="InterPro" id="IPR019844">
    <property type="entry name" value="CSD_CS"/>
</dbReference>
<evidence type="ECO:0000313" key="4">
    <source>
        <dbReference type="EMBL" id="GLR66677.1"/>
    </source>
</evidence>
<accession>A0ABQ6A4U4</accession>
<dbReference type="PRINTS" id="PR00050">
    <property type="entry name" value="COLDSHOCK"/>
</dbReference>